<dbReference type="EMBL" id="JBHUNP010000001">
    <property type="protein sequence ID" value="MFD2647482.1"/>
    <property type="molecule type" value="Genomic_DNA"/>
</dbReference>
<reference evidence="2" key="1">
    <citation type="journal article" date="2019" name="Int. J. Syst. Evol. Microbiol.">
        <title>The Global Catalogue of Microorganisms (GCM) 10K type strain sequencing project: providing services to taxonomists for standard genome sequencing and annotation.</title>
        <authorList>
            <consortium name="The Broad Institute Genomics Platform"/>
            <consortium name="The Broad Institute Genome Sequencing Center for Infectious Disease"/>
            <person name="Wu L."/>
            <person name="Ma J."/>
        </authorList>
    </citation>
    <scope>NUCLEOTIDE SEQUENCE [LARGE SCALE GENOMIC DNA]</scope>
    <source>
        <strain evidence="2">CCM 7427</strain>
    </source>
</reference>
<comment type="caution">
    <text evidence="1">The sequence shown here is derived from an EMBL/GenBank/DDBJ whole genome shotgun (WGS) entry which is preliminary data.</text>
</comment>
<dbReference type="InterPro" id="IPR009267">
    <property type="entry name" value="NTP_transf_6"/>
</dbReference>
<name>A0ABW5QIF7_9HYPH</name>
<proteinExistence type="predicted"/>
<dbReference type="PANTHER" id="PTHR39166">
    <property type="entry name" value="BLL1166 PROTEIN"/>
    <property type="match status" value="1"/>
</dbReference>
<organism evidence="1 2">
    <name type="scientific">Devosia albogilva</name>
    <dbReference type="NCBI Taxonomy" id="429726"/>
    <lineage>
        <taxon>Bacteria</taxon>
        <taxon>Pseudomonadati</taxon>
        <taxon>Pseudomonadota</taxon>
        <taxon>Alphaproteobacteria</taxon>
        <taxon>Hyphomicrobiales</taxon>
        <taxon>Devosiaceae</taxon>
        <taxon>Devosia</taxon>
    </lineage>
</organism>
<dbReference type="PANTHER" id="PTHR39166:SF1">
    <property type="entry name" value="BLL1166 PROTEIN"/>
    <property type="match status" value="1"/>
</dbReference>
<sequence>MSQHLRYADADPETQAAVLVEIVRSEPVLMRILMGTRSLGLLDVLLGAGAVYNTVWNVLTGRPSLSGIKDADIAYFDGSDLSYEAEDAVIRRAAAEFSDLPLPVEVRNQARVHLWYPQKFGSPYPQLTCSADMMRYYASKTHAVAVRIEEDDRLSVLAPFGLGDLFSFRITPNTALDNRVTHTAKGERARSIWPEVTVVPWPD</sequence>
<gene>
    <name evidence="1" type="ORF">ACFSX5_06680</name>
</gene>
<protein>
    <submittedName>
        <fullName evidence="1">Nucleotidyltransferase family protein</fullName>
    </submittedName>
</protein>
<dbReference type="Pfam" id="PF06042">
    <property type="entry name" value="NTP_transf_6"/>
    <property type="match status" value="1"/>
</dbReference>
<evidence type="ECO:0000313" key="1">
    <source>
        <dbReference type="EMBL" id="MFD2647482.1"/>
    </source>
</evidence>
<evidence type="ECO:0000313" key="2">
    <source>
        <dbReference type="Proteomes" id="UP001597521"/>
    </source>
</evidence>
<dbReference type="Proteomes" id="UP001597521">
    <property type="component" value="Unassembled WGS sequence"/>
</dbReference>
<keyword evidence="2" id="KW-1185">Reference proteome</keyword>
<accession>A0ABW5QIF7</accession>
<dbReference type="RefSeq" id="WP_386832506.1">
    <property type="nucleotide sequence ID" value="NZ_JBHUNP010000001.1"/>
</dbReference>